<dbReference type="InterPro" id="IPR014729">
    <property type="entry name" value="Rossmann-like_a/b/a_fold"/>
</dbReference>
<dbReference type="Pfam" id="PF19269">
    <property type="entry name" value="Anticodon_2"/>
    <property type="match status" value="1"/>
</dbReference>
<protein>
    <recommendedName>
        <fullName evidence="10">Glutamate--tRNA ligase</fullName>
        <ecNumber evidence="10">6.1.1.17</ecNumber>
    </recommendedName>
    <alternativeName>
        <fullName evidence="10">Glutamyl-tRNA synthetase</fullName>
        <shortName evidence="10">GluRS</shortName>
    </alternativeName>
</protein>
<keyword evidence="7 10" id="KW-0067">ATP-binding</keyword>
<dbReference type="PANTHER" id="PTHR43311:SF2">
    <property type="entry name" value="GLUTAMATE--TRNA LIGASE, MITOCHONDRIAL-RELATED"/>
    <property type="match status" value="1"/>
</dbReference>
<dbReference type="Pfam" id="PF00749">
    <property type="entry name" value="tRNA-synt_1c"/>
    <property type="match status" value="1"/>
</dbReference>
<gene>
    <name evidence="10" type="primary">gltX</name>
    <name evidence="13" type="ORF">A3F94_02500</name>
</gene>
<dbReference type="SUPFAM" id="SSF48163">
    <property type="entry name" value="An anticodon-binding domain of class I aminoacyl-tRNA synthetases"/>
    <property type="match status" value="1"/>
</dbReference>
<dbReference type="GO" id="GO:0005829">
    <property type="term" value="C:cytosol"/>
    <property type="evidence" value="ECO:0007669"/>
    <property type="project" value="TreeGrafter"/>
</dbReference>
<comment type="subunit">
    <text evidence="3 10">Monomer.</text>
</comment>
<evidence type="ECO:0000256" key="3">
    <source>
        <dbReference type="ARBA" id="ARBA00011245"/>
    </source>
</evidence>
<organism evidence="13 14">
    <name type="scientific">Candidatus Spechtbacteria bacterium RIFCSPLOWO2_12_FULL_38_22</name>
    <dbReference type="NCBI Taxonomy" id="1802165"/>
    <lineage>
        <taxon>Bacteria</taxon>
        <taxon>Candidatus Spechtiibacteriota</taxon>
    </lineage>
</organism>
<keyword evidence="9 10" id="KW-0030">Aminoacyl-tRNA synthetase</keyword>
<evidence type="ECO:0000259" key="12">
    <source>
        <dbReference type="Pfam" id="PF19269"/>
    </source>
</evidence>
<dbReference type="InterPro" id="IPR001412">
    <property type="entry name" value="aa-tRNA-synth_I_CS"/>
</dbReference>
<comment type="catalytic activity">
    <reaction evidence="10">
        <text>tRNA(Glu) + L-glutamate + ATP = L-glutamyl-tRNA(Glu) + AMP + diphosphate</text>
        <dbReference type="Rhea" id="RHEA:23540"/>
        <dbReference type="Rhea" id="RHEA-COMP:9663"/>
        <dbReference type="Rhea" id="RHEA-COMP:9680"/>
        <dbReference type="ChEBI" id="CHEBI:29985"/>
        <dbReference type="ChEBI" id="CHEBI:30616"/>
        <dbReference type="ChEBI" id="CHEBI:33019"/>
        <dbReference type="ChEBI" id="CHEBI:78442"/>
        <dbReference type="ChEBI" id="CHEBI:78520"/>
        <dbReference type="ChEBI" id="CHEBI:456215"/>
        <dbReference type="EC" id="6.1.1.17"/>
    </reaction>
</comment>
<keyword evidence="5 10" id="KW-0436">Ligase</keyword>
<dbReference type="GO" id="GO:0005524">
    <property type="term" value="F:ATP binding"/>
    <property type="evidence" value="ECO:0007669"/>
    <property type="project" value="UniProtKB-UniRule"/>
</dbReference>
<proteinExistence type="inferred from homology"/>
<dbReference type="InterPro" id="IPR045462">
    <property type="entry name" value="aa-tRNA-synth_I_cd-bd"/>
</dbReference>
<dbReference type="InterPro" id="IPR033910">
    <property type="entry name" value="GluRS_core"/>
</dbReference>
<feature type="short sequence motif" description="'KMSKS' region" evidence="10">
    <location>
        <begin position="242"/>
        <end position="246"/>
    </location>
</feature>
<feature type="short sequence motif" description="'HIGH' region" evidence="10">
    <location>
        <begin position="14"/>
        <end position="24"/>
    </location>
</feature>
<dbReference type="Gene3D" id="3.40.50.620">
    <property type="entry name" value="HUPs"/>
    <property type="match status" value="1"/>
</dbReference>
<dbReference type="PROSITE" id="PS00178">
    <property type="entry name" value="AA_TRNA_LIGASE_I"/>
    <property type="match status" value="1"/>
</dbReference>
<evidence type="ECO:0000256" key="7">
    <source>
        <dbReference type="ARBA" id="ARBA00022840"/>
    </source>
</evidence>
<dbReference type="GO" id="GO:0004818">
    <property type="term" value="F:glutamate-tRNA ligase activity"/>
    <property type="evidence" value="ECO:0007669"/>
    <property type="project" value="UniProtKB-UniRule"/>
</dbReference>
<feature type="domain" description="Glutamyl/glutaminyl-tRNA synthetase class Ib catalytic" evidence="11">
    <location>
        <begin position="7"/>
        <end position="312"/>
    </location>
</feature>
<keyword evidence="8 10" id="KW-0648">Protein biosynthesis</keyword>
<dbReference type="PANTHER" id="PTHR43311">
    <property type="entry name" value="GLUTAMATE--TRNA LIGASE"/>
    <property type="match status" value="1"/>
</dbReference>
<keyword evidence="6 10" id="KW-0547">Nucleotide-binding</keyword>
<dbReference type="NCBIfam" id="TIGR00464">
    <property type="entry name" value="gltX_bact"/>
    <property type="match status" value="1"/>
</dbReference>
<dbReference type="SUPFAM" id="SSF52374">
    <property type="entry name" value="Nucleotidylyl transferase"/>
    <property type="match status" value="1"/>
</dbReference>
<evidence type="ECO:0000256" key="9">
    <source>
        <dbReference type="ARBA" id="ARBA00023146"/>
    </source>
</evidence>
<dbReference type="CDD" id="cd00808">
    <property type="entry name" value="GluRS_core"/>
    <property type="match status" value="1"/>
</dbReference>
<feature type="binding site" evidence="10">
    <location>
        <position position="245"/>
    </location>
    <ligand>
        <name>ATP</name>
        <dbReference type="ChEBI" id="CHEBI:30616"/>
    </ligand>
</feature>
<comment type="function">
    <text evidence="10">Catalyzes the attachment of glutamate to tRNA(Glu) in a two-step reaction: glutamate is first activated by ATP to form Glu-AMP and then transferred to the acceptor end of tRNA(Glu).</text>
</comment>
<dbReference type="GO" id="GO:0000049">
    <property type="term" value="F:tRNA binding"/>
    <property type="evidence" value="ECO:0007669"/>
    <property type="project" value="InterPro"/>
</dbReference>
<evidence type="ECO:0000259" key="11">
    <source>
        <dbReference type="Pfam" id="PF00749"/>
    </source>
</evidence>
<evidence type="ECO:0000256" key="6">
    <source>
        <dbReference type="ARBA" id="ARBA00022741"/>
    </source>
</evidence>
<comment type="similarity">
    <text evidence="2 10">Belongs to the class-I aminoacyl-tRNA synthetase family. Glutamate--tRNA ligase type 1 subfamily.</text>
</comment>
<dbReference type="InterPro" id="IPR008925">
    <property type="entry name" value="aa_tRNA-synth_I_cd-bd_sf"/>
</dbReference>
<dbReference type="InterPro" id="IPR004527">
    <property type="entry name" value="Glu-tRNA-ligase_bac/mito"/>
</dbReference>
<dbReference type="STRING" id="1802165.A3F94_02500"/>
<dbReference type="InterPro" id="IPR020751">
    <property type="entry name" value="aa-tRNA-synth_I_codon-bd_sub2"/>
</dbReference>
<comment type="caution">
    <text evidence="10">Lacks conserved residue(s) required for the propagation of feature annotation.</text>
</comment>
<dbReference type="FunFam" id="3.40.50.620:FF:000007">
    <property type="entry name" value="Glutamate--tRNA ligase"/>
    <property type="match status" value="1"/>
</dbReference>
<dbReference type="InterPro" id="IPR020058">
    <property type="entry name" value="Glu/Gln-tRNA-synth_Ib_cat-dom"/>
</dbReference>
<evidence type="ECO:0000313" key="14">
    <source>
        <dbReference type="Proteomes" id="UP000176770"/>
    </source>
</evidence>
<dbReference type="InterPro" id="IPR049940">
    <property type="entry name" value="GluQ/Sye"/>
</dbReference>
<dbReference type="AlphaFoldDB" id="A0A1G2HJK7"/>
<dbReference type="InterPro" id="IPR020752">
    <property type="entry name" value="Glu-tRNA-synth_I_codon-bd_sub1"/>
</dbReference>
<name>A0A1G2HJK7_9BACT</name>
<dbReference type="HAMAP" id="MF_00022">
    <property type="entry name" value="Glu_tRNA_synth_type1"/>
    <property type="match status" value="1"/>
</dbReference>
<evidence type="ECO:0000256" key="2">
    <source>
        <dbReference type="ARBA" id="ARBA00007894"/>
    </source>
</evidence>
<dbReference type="Gene3D" id="1.10.8.70">
    <property type="entry name" value="Glutamate-tRNA synthetase, class I, anticodon-binding domain 1"/>
    <property type="match status" value="1"/>
</dbReference>
<dbReference type="EC" id="6.1.1.17" evidence="10"/>
<dbReference type="Proteomes" id="UP000176770">
    <property type="component" value="Unassembled WGS sequence"/>
</dbReference>
<evidence type="ECO:0000256" key="5">
    <source>
        <dbReference type="ARBA" id="ARBA00022598"/>
    </source>
</evidence>
<evidence type="ECO:0000256" key="4">
    <source>
        <dbReference type="ARBA" id="ARBA00022490"/>
    </source>
</evidence>
<evidence type="ECO:0000256" key="8">
    <source>
        <dbReference type="ARBA" id="ARBA00022917"/>
    </source>
</evidence>
<comment type="subcellular location">
    <subcellularLocation>
        <location evidence="1 10">Cytoplasm</location>
    </subcellularLocation>
</comment>
<dbReference type="GO" id="GO:0006424">
    <property type="term" value="P:glutamyl-tRNA aminoacylation"/>
    <property type="evidence" value="ECO:0007669"/>
    <property type="project" value="UniProtKB-UniRule"/>
</dbReference>
<dbReference type="InterPro" id="IPR000924">
    <property type="entry name" value="Glu/Gln-tRNA-synth"/>
</dbReference>
<evidence type="ECO:0000256" key="1">
    <source>
        <dbReference type="ARBA" id="ARBA00004496"/>
    </source>
</evidence>
<dbReference type="PRINTS" id="PR00987">
    <property type="entry name" value="TRNASYNTHGLU"/>
</dbReference>
<dbReference type="Gene3D" id="1.10.10.350">
    <property type="match status" value="1"/>
</dbReference>
<dbReference type="EMBL" id="MHOK01000009">
    <property type="protein sequence ID" value="OGZ62078.1"/>
    <property type="molecule type" value="Genomic_DNA"/>
</dbReference>
<evidence type="ECO:0000313" key="13">
    <source>
        <dbReference type="EMBL" id="OGZ62078.1"/>
    </source>
</evidence>
<comment type="caution">
    <text evidence="13">The sequence shown here is derived from an EMBL/GenBank/DDBJ whole genome shotgun (WGS) entry which is preliminary data.</text>
</comment>
<dbReference type="GO" id="GO:0008270">
    <property type="term" value="F:zinc ion binding"/>
    <property type="evidence" value="ECO:0007669"/>
    <property type="project" value="InterPro"/>
</dbReference>
<reference evidence="13 14" key="1">
    <citation type="journal article" date="2016" name="Nat. Commun.">
        <title>Thousands of microbial genomes shed light on interconnected biogeochemical processes in an aquifer system.</title>
        <authorList>
            <person name="Anantharaman K."/>
            <person name="Brown C.T."/>
            <person name="Hug L.A."/>
            <person name="Sharon I."/>
            <person name="Castelle C.J."/>
            <person name="Probst A.J."/>
            <person name="Thomas B.C."/>
            <person name="Singh A."/>
            <person name="Wilkins M.J."/>
            <person name="Karaoz U."/>
            <person name="Brodie E.L."/>
            <person name="Williams K.H."/>
            <person name="Hubbard S.S."/>
            <person name="Banfield J.F."/>
        </authorList>
    </citation>
    <scope>NUCLEOTIDE SEQUENCE [LARGE SCALE GENOMIC DNA]</scope>
</reference>
<evidence type="ECO:0000256" key="10">
    <source>
        <dbReference type="HAMAP-Rule" id="MF_00022"/>
    </source>
</evidence>
<keyword evidence="4 10" id="KW-0963">Cytoplasm</keyword>
<sequence>MTNKNKKVVVRIAPSPTGALHVGTARTALFNYLFAKHYRGKFILRIEDTDKERSDKKWEKDILDGLRWLGIDWDGKIHHQSKRIKIYKKYLDKMLKEKKAFYCWHTKEELDKERGEQTKQKQAPRHICSYRNKDATKKNLKDAIIRFKNDTKDTLKFNDLIRDEIKFESENFGDFSIAKSLTEPLYNFAVVIDDYQMKVTHIIRGEDHIPNTPRQILLQQALGMPMPKYAHLPLILGSDKSKLSKRHGATSVTEYKKLGYLPDALFNFLAILGWRGKNDEKEILDRKEIIQEFLLEDVQKSGAIFDVEKLNWMNGEYIRKISLKELTQLSIPYLTEAGYLDGIKRNTLQKIQKIIALEQTRMKKLLDIVDTADFFFKQNDYDITKLLWKDMRKLELQNILFSLDDIIKNIDLKSSWDKENLEKIIMPEAEKLGDRGKMLWPLRYALSGKDKSPGPFEIMEIIGKEATIAVIKKAQNKIAKLQK</sequence>
<accession>A0A1G2HJK7</accession>
<feature type="domain" description="Aminoacyl-tRNA synthetase class I anticodon-binding" evidence="12">
    <location>
        <begin position="326"/>
        <end position="474"/>
    </location>
</feature>